<dbReference type="SUPFAM" id="SSF56281">
    <property type="entry name" value="Metallo-hydrolase/oxidoreductase"/>
    <property type="match status" value="1"/>
</dbReference>
<accession>A0A239A9S3</accession>
<organism evidence="2 3">
    <name type="scientific">Desulfurobacterium atlanticum</name>
    <dbReference type="NCBI Taxonomy" id="240169"/>
    <lineage>
        <taxon>Bacteria</taxon>
        <taxon>Pseudomonadati</taxon>
        <taxon>Aquificota</taxon>
        <taxon>Aquificia</taxon>
        <taxon>Desulfurobacteriales</taxon>
        <taxon>Desulfurobacteriaceae</taxon>
        <taxon>Desulfurobacterium</taxon>
    </lineage>
</organism>
<proteinExistence type="predicted"/>
<dbReference type="Proteomes" id="UP000198405">
    <property type="component" value="Unassembled WGS sequence"/>
</dbReference>
<dbReference type="RefSeq" id="WP_245807374.1">
    <property type="nucleotide sequence ID" value="NZ_FZOB01000016.1"/>
</dbReference>
<evidence type="ECO:0000313" key="2">
    <source>
        <dbReference type="EMBL" id="SNR91828.1"/>
    </source>
</evidence>
<sequence length="236" mass="26464">MINSITVIYDNLAEEGFIGDWGFSAFLDGENPILFDTGAKPDIFIKNCKNAEIPLEETESIFISHNHWDHTGCIEKVISISKTPDIFIPESDAEEMEEKVKDKAVVVPILTPTVIAPEIFSTGILETGIDNPSFEHAFIGKTPKGYILITGCSHPGIVKITQRALEITEEKLFLILGGFHLYKTENENVKKIAEELKRMTEYIAPCHCTGEKAVKVFKETFKDRFIYCKAGTEITF</sequence>
<dbReference type="InterPro" id="IPR001279">
    <property type="entry name" value="Metallo-B-lactamas"/>
</dbReference>
<evidence type="ECO:0000259" key="1">
    <source>
        <dbReference type="Pfam" id="PF00753"/>
    </source>
</evidence>
<dbReference type="Gene3D" id="3.60.15.10">
    <property type="entry name" value="Ribonuclease Z/Hydroxyacylglutathione hydrolase-like"/>
    <property type="match status" value="1"/>
</dbReference>
<dbReference type="InterPro" id="IPR041712">
    <property type="entry name" value="DHPS-like_MBL-fold"/>
</dbReference>
<gene>
    <name evidence="2" type="ORF">SAMN06265340_11632</name>
</gene>
<dbReference type="PANTHER" id="PTHR13754">
    <property type="entry name" value="METALLO-BETA-LACTAMASE SUPERFAMILY PROTEIN"/>
    <property type="match status" value="1"/>
</dbReference>
<dbReference type="CDD" id="cd07713">
    <property type="entry name" value="DHPS-like_MBL-fold"/>
    <property type="match status" value="1"/>
</dbReference>
<name>A0A239A9S3_9BACT</name>
<dbReference type="EMBL" id="FZOB01000016">
    <property type="protein sequence ID" value="SNR91828.1"/>
    <property type="molecule type" value="Genomic_DNA"/>
</dbReference>
<dbReference type="InterPro" id="IPR036866">
    <property type="entry name" value="RibonucZ/Hydroxyglut_hydro"/>
</dbReference>
<reference evidence="3" key="1">
    <citation type="submission" date="2017-06" db="EMBL/GenBank/DDBJ databases">
        <authorList>
            <person name="Varghese N."/>
            <person name="Submissions S."/>
        </authorList>
    </citation>
    <scope>NUCLEOTIDE SEQUENCE [LARGE SCALE GENOMIC DNA]</scope>
    <source>
        <strain evidence="3">DSM 15668</strain>
    </source>
</reference>
<dbReference type="Pfam" id="PF00753">
    <property type="entry name" value="Lactamase_B"/>
    <property type="match status" value="1"/>
</dbReference>
<dbReference type="InterPro" id="IPR052926">
    <property type="entry name" value="Metallo-beta-lactamase_dom"/>
</dbReference>
<keyword evidence="3" id="KW-1185">Reference proteome</keyword>
<evidence type="ECO:0000313" key="3">
    <source>
        <dbReference type="Proteomes" id="UP000198405"/>
    </source>
</evidence>
<protein>
    <submittedName>
        <fullName evidence="2">7,8-dihydropterin-6-yl-methyl-4-(Beta-D-ribofuranosyl)aminobenzene 5'-phosphate synthase</fullName>
    </submittedName>
</protein>
<dbReference type="AlphaFoldDB" id="A0A239A9S3"/>
<dbReference type="PANTHER" id="PTHR13754:SF13">
    <property type="entry name" value="METALLO-BETA-LACTAMASE SUPERFAMILY PROTEIN (AFU_ORTHOLOGUE AFUA_3G07630)"/>
    <property type="match status" value="1"/>
</dbReference>
<feature type="domain" description="Metallo-beta-lactamase" evidence="1">
    <location>
        <begin position="28"/>
        <end position="110"/>
    </location>
</feature>
<dbReference type="GO" id="GO:0016740">
    <property type="term" value="F:transferase activity"/>
    <property type="evidence" value="ECO:0007669"/>
    <property type="project" value="TreeGrafter"/>
</dbReference>